<dbReference type="InterPro" id="IPR016161">
    <property type="entry name" value="Ald_DH/histidinol_DH"/>
</dbReference>
<dbReference type="Proteomes" id="UP000199239">
    <property type="component" value="Unassembled WGS sequence"/>
</dbReference>
<keyword evidence="5" id="KW-1185">Reference proteome</keyword>
<dbReference type="Gene3D" id="3.40.309.10">
    <property type="entry name" value="Aldehyde Dehydrogenase, Chain A, domain 2"/>
    <property type="match status" value="1"/>
</dbReference>
<gene>
    <name evidence="4" type="ORF">SAMN04488040_1202</name>
</gene>
<sequence length="458" mass="48855">MTKTLKCISPIDGSVYLERPVLSLDAARAVCAQAKSAQALWAARPLAERIDLVRAAIAEVGKTTDRMAVELAHQMGRPVRYGGEFGGFNERASYMADIAEQALAPMIIEDSDTATRKITREARGVVLVVAPWNYPYMTAINTVAPALIAGNTVVLKHATQTLQVGERLAEAFHAAGVPEHVFQNVFLDHDTTSALIAERQFGFVNFTGSVGGGKAMEVAAAGTFTPVATELGGKDPGYVRADANVDAAVDGLMDGAMFNAGQCCCGIERIYVHESLYDAFVEKAVVWVNALKLGNPLEQETTIGPMANVRFAVEVRAQIAEAVADGATALIEPFAQDDGAAYLTPQILTNVNHNMRVMRDESFGPVVGIMPVKDDAEAIALMNDCQFGLTAAIFTKDADAADAIGAQLETGTVFMNRCDYLDPALCWTGCKDTGQGAGLSVLGYQALTRPKSYHLKKA</sequence>
<protein>
    <submittedName>
        <fullName evidence="4">Acyl-CoA reductase</fullName>
    </submittedName>
</protein>
<dbReference type="GO" id="GO:0016620">
    <property type="term" value="F:oxidoreductase activity, acting on the aldehyde or oxo group of donors, NAD or NADP as acceptor"/>
    <property type="evidence" value="ECO:0007669"/>
    <property type="project" value="InterPro"/>
</dbReference>
<evidence type="ECO:0000313" key="5">
    <source>
        <dbReference type="Proteomes" id="UP000199239"/>
    </source>
</evidence>
<comment type="similarity">
    <text evidence="1">Belongs to the aldehyde dehydrogenase family.</text>
</comment>
<dbReference type="FunFam" id="3.40.309.10:FF:000009">
    <property type="entry name" value="Aldehyde dehydrogenase A"/>
    <property type="match status" value="1"/>
</dbReference>
<dbReference type="Gene3D" id="3.40.605.10">
    <property type="entry name" value="Aldehyde Dehydrogenase, Chain A, domain 1"/>
    <property type="match status" value="1"/>
</dbReference>
<dbReference type="Pfam" id="PF00171">
    <property type="entry name" value="Aldedh"/>
    <property type="match status" value="1"/>
</dbReference>
<dbReference type="SUPFAM" id="SSF53720">
    <property type="entry name" value="ALDH-like"/>
    <property type="match status" value="1"/>
</dbReference>
<dbReference type="RefSeq" id="WP_093915467.1">
    <property type="nucleotide sequence ID" value="NZ_FPAJ01000002.1"/>
</dbReference>
<evidence type="ECO:0000256" key="1">
    <source>
        <dbReference type="ARBA" id="ARBA00009986"/>
    </source>
</evidence>
<evidence type="ECO:0000259" key="3">
    <source>
        <dbReference type="Pfam" id="PF00171"/>
    </source>
</evidence>
<reference evidence="5" key="1">
    <citation type="submission" date="2016-10" db="EMBL/GenBank/DDBJ databases">
        <authorList>
            <person name="Varghese N."/>
            <person name="Submissions S."/>
        </authorList>
    </citation>
    <scope>NUCLEOTIDE SEQUENCE [LARGE SCALE GENOMIC DNA]</scope>
    <source>
        <strain evidence="5">DSM 23422</strain>
    </source>
</reference>
<dbReference type="InterPro" id="IPR015590">
    <property type="entry name" value="Aldehyde_DH_dom"/>
</dbReference>
<dbReference type="EMBL" id="FPAJ01000002">
    <property type="protein sequence ID" value="SFS63055.1"/>
    <property type="molecule type" value="Genomic_DNA"/>
</dbReference>
<dbReference type="STRING" id="394264.SAMN04488040_1202"/>
<dbReference type="InterPro" id="IPR016162">
    <property type="entry name" value="Ald_DH_N"/>
</dbReference>
<dbReference type="InterPro" id="IPR016163">
    <property type="entry name" value="Ald_DH_C"/>
</dbReference>
<evidence type="ECO:0000313" key="4">
    <source>
        <dbReference type="EMBL" id="SFS63055.1"/>
    </source>
</evidence>
<evidence type="ECO:0000256" key="2">
    <source>
        <dbReference type="ARBA" id="ARBA00023002"/>
    </source>
</evidence>
<dbReference type="AlphaFoldDB" id="A0A1I6REH2"/>
<dbReference type="OrthoDB" id="9812625at2"/>
<name>A0A1I6REH2_9RHOB</name>
<feature type="domain" description="Aldehyde dehydrogenase" evidence="3">
    <location>
        <begin position="3"/>
        <end position="451"/>
    </location>
</feature>
<accession>A0A1I6REH2</accession>
<proteinExistence type="inferred from homology"/>
<keyword evidence="2" id="KW-0560">Oxidoreductase</keyword>
<organism evidence="4 5">
    <name type="scientific">Sulfitobacter marinus</name>
    <dbReference type="NCBI Taxonomy" id="394264"/>
    <lineage>
        <taxon>Bacteria</taxon>
        <taxon>Pseudomonadati</taxon>
        <taxon>Pseudomonadota</taxon>
        <taxon>Alphaproteobacteria</taxon>
        <taxon>Rhodobacterales</taxon>
        <taxon>Roseobacteraceae</taxon>
        <taxon>Sulfitobacter</taxon>
    </lineage>
</organism>
<dbReference type="PANTHER" id="PTHR11699">
    <property type="entry name" value="ALDEHYDE DEHYDROGENASE-RELATED"/>
    <property type="match status" value="1"/>
</dbReference>
<dbReference type="CDD" id="cd07102">
    <property type="entry name" value="ALDH_EDX86601"/>
    <property type="match status" value="1"/>
</dbReference>